<dbReference type="RefSeq" id="WP_053233403.1">
    <property type="nucleotide sequence ID" value="NZ_CP011125.1"/>
</dbReference>
<proteinExistence type="predicted"/>
<dbReference type="KEGG" id="samy:DB32_003360"/>
<reference evidence="1 2" key="1">
    <citation type="submission" date="2015-03" db="EMBL/GenBank/DDBJ databases">
        <title>Genome assembly of Sandaracinus amylolyticus DSM 53668.</title>
        <authorList>
            <person name="Sharma G."/>
            <person name="Subramanian S."/>
        </authorList>
    </citation>
    <scope>NUCLEOTIDE SEQUENCE [LARGE SCALE GENOMIC DNA]</scope>
    <source>
        <strain evidence="1 2">DSM 53668</strain>
    </source>
</reference>
<dbReference type="AlphaFoldDB" id="A0A0F6W348"/>
<dbReference type="Proteomes" id="UP000034883">
    <property type="component" value="Chromosome"/>
</dbReference>
<dbReference type="EMBL" id="CP011125">
    <property type="protein sequence ID" value="AKF06211.1"/>
    <property type="molecule type" value="Genomic_DNA"/>
</dbReference>
<protein>
    <submittedName>
        <fullName evidence="1">Uncharacterized protein</fullName>
    </submittedName>
</protein>
<evidence type="ECO:0000313" key="2">
    <source>
        <dbReference type="Proteomes" id="UP000034883"/>
    </source>
</evidence>
<sequence length="133" mass="15141">MSLLARLTELRARRVGRALLEIQQGIDDCVLDPGSCDETQFERLCVLRELAMMQIEHLSRRVRRDRTLRGALEAVCRAYQSWADEEPGTEREPECADELASRIVELRETIDRVEAAERPPEAAAPVVIASLRR</sequence>
<keyword evidence="2" id="KW-1185">Reference proteome</keyword>
<organism evidence="1 2">
    <name type="scientific">Sandaracinus amylolyticus</name>
    <dbReference type="NCBI Taxonomy" id="927083"/>
    <lineage>
        <taxon>Bacteria</taxon>
        <taxon>Pseudomonadati</taxon>
        <taxon>Myxococcota</taxon>
        <taxon>Polyangia</taxon>
        <taxon>Polyangiales</taxon>
        <taxon>Sandaracinaceae</taxon>
        <taxon>Sandaracinus</taxon>
    </lineage>
</organism>
<evidence type="ECO:0000313" key="1">
    <source>
        <dbReference type="EMBL" id="AKF06211.1"/>
    </source>
</evidence>
<accession>A0A0F6W348</accession>
<gene>
    <name evidence="1" type="ORF">DB32_003360</name>
</gene>
<name>A0A0F6W348_9BACT</name>